<dbReference type="OrthoDB" id="9803017at2"/>
<dbReference type="GO" id="GO:0003676">
    <property type="term" value="F:nucleic acid binding"/>
    <property type="evidence" value="ECO:0007669"/>
    <property type="project" value="InterPro"/>
</dbReference>
<keyword evidence="2 3" id="KW-0808">Transferase</keyword>
<dbReference type="AlphaFoldDB" id="A0A501PP75"/>
<dbReference type="Proteomes" id="UP000319148">
    <property type="component" value="Unassembled WGS sequence"/>
</dbReference>
<dbReference type="GO" id="GO:0052913">
    <property type="term" value="F:16S rRNA (guanine(966)-N(2))-methyltransferase activity"/>
    <property type="evidence" value="ECO:0007669"/>
    <property type="project" value="UniProtKB-EC"/>
</dbReference>
<dbReference type="InterPro" id="IPR004398">
    <property type="entry name" value="RNA_MeTrfase_RsmD"/>
</dbReference>
<protein>
    <submittedName>
        <fullName evidence="3">16S rRNA (Guanine(966)-N(2))-methyltransferase RsmD</fullName>
        <ecNumber evidence="3">2.1.1.171</ecNumber>
    </submittedName>
</protein>
<keyword evidence="1 3" id="KW-0489">Methyltransferase</keyword>
<dbReference type="NCBIfam" id="TIGR00095">
    <property type="entry name" value="16S rRNA (guanine(966)-N(2))-methyltransferase RsmD"/>
    <property type="match status" value="1"/>
</dbReference>
<dbReference type="PROSITE" id="PS00092">
    <property type="entry name" value="N6_MTASE"/>
    <property type="match status" value="1"/>
</dbReference>
<comment type="caution">
    <text evidence="3">The sequence shown here is derived from an EMBL/GenBank/DDBJ whole genome shotgun (WGS) entry which is preliminary data.</text>
</comment>
<proteinExistence type="predicted"/>
<evidence type="ECO:0000313" key="4">
    <source>
        <dbReference type="Proteomes" id="UP000319148"/>
    </source>
</evidence>
<dbReference type="SUPFAM" id="SSF53335">
    <property type="entry name" value="S-adenosyl-L-methionine-dependent methyltransferases"/>
    <property type="match status" value="1"/>
</dbReference>
<dbReference type="EC" id="2.1.1.171" evidence="3"/>
<accession>A0A501PP75</accession>
<dbReference type="PIRSF" id="PIRSF004553">
    <property type="entry name" value="CHP00095"/>
    <property type="match status" value="1"/>
</dbReference>
<gene>
    <name evidence="3" type="primary">rsmD</name>
    <name evidence="3" type="ORF">FIV46_06760</name>
</gene>
<keyword evidence="4" id="KW-1185">Reference proteome</keyword>
<sequence>MRLIAGKYKGRRLQAPSGKHIRPTTDRMRETLFNLLQNSIGLEFDGLEVLDAFAGTGALGLEALSRGAAHVTFADKDRRSLLLVKENIALLKAEEQCRCLGMDAIRLPVPDHPYGLVFLDPPYHKNLIWPTIDNLLTKDALADGCVLVTECAGDEQPDLPEGFEELMSRTYGDSKITVLKFIK</sequence>
<dbReference type="EMBL" id="VFIY01000005">
    <property type="protein sequence ID" value="TPD61902.1"/>
    <property type="molecule type" value="Genomic_DNA"/>
</dbReference>
<name>A0A501PP75_9PROT</name>
<evidence type="ECO:0000313" key="3">
    <source>
        <dbReference type="EMBL" id="TPD61902.1"/>
    </source>
</evidence>
<dbReference type="InterPro" id="IPR029063">
    <property type="entry name" value="SAM-dependent_MTases_sf"/>
</dbReference>
<dbReference type="InterPro" id="IPR002052">
    <property type="entry name" value="DNA_methylase_N6_adenine_CS"/>
</dbReference>
<evidence type="ECO:0000256" key="1">
    <source>
        <dbReference type="ARBA" id="ARBA00022603"/>
    </source>
</evidence>
<organism evidence="3 4">
    <name type="scientific">Emcibacter nanhaiensis</name>
    <dbReference type="NCBI Taxonomy" id="1505037"/>
    <lineage>
        <taxon>Bacteria</taxon>
        <taxon>Pseudomonadati</taxon>
        <taxon>Pseudomonadota</taxon>
        <taxon>Alphaproteobacteria</taxon>
        <taxon>Emcibacterales</taxon>
        <taxon>Emcibacteraceae</taxon>
        <taxon>Emcibacter</taxon>
    </lineage>
</organism>
<dbReference type="Gene3D" id="3.40.50.150">
    <property type="entry name" value="Vaccinia Virus protein VP39"/>
    <property type="match status" value="1"/>
</dbReference>
<dbReference type="CDD" id="cd02440">
    <property type="entry name" value="AdoMet_MTases"/>
    <property type="match status" value="1"/>
</dbReference>
<evidence type="ECO:0000256" key="2">
    <source>
        <dbReference type="ARBA" id="ARBA00022679"/>
    </source>
</evidence>
<dbReference type="PANTHER" id="PTHR43542">
    <property type="entry name" value="METHYLTRANSFERASE"/>
    <property type="match status" value="1"/>
</dbReference>
<dbReference type="RefSeq" id="WP_139939740.1">
    <property type="nucleotide sequence ID" value="NZ_JBHSYP010000003.1"/>
</dbReference>
<dbReference type="Pfam" id="PF03602">
    <property type="entry name" value="Cons_hypoth95"/>
    <property type="match status" value="1"/>
</dbReference>
<dbReference type="PANTHER" id="PTHR43542:SF1">
    <property type="entry name" value="METHYLTRANSFERASE"/>
    <property type="match status" value="1"/>
</dbReference>
<reference evidence="4" key="1">
    <citation type="submission" date="2019-06" db="EMBL/GenBank/DDBJ databases">
        <title>The complete genome of Emcibacter congregatus ZYLT.</title>
        <authorList>
            <person name="Zhao Z."/>
        </authorList>
    </citation>
    <scope>NUCLEOTIDE SEQUENCE [LARGE SCALE GENOMIC DNA]</scope>
    <source>
        <strain evidence="4">MCCC 1A06723</strain>
    </source>
</reference>